<comment type="similarity">
    <text evidence="1">Belongs to the Mu gp47/PBSX XkdT family.</text>
</comment>
<evidence type="ECO:0000259" key="2">
    <source>
        <dbReference type="Pfam" id="PF04865"/>
    </source>
</evidence>
<name>A0A841SYS7_9BACL</name>
<proteinExistence type="inferred from homology"/>
<dbReference type="Pfam" id="PF26078">
    <property type="entry name" value="Baseplate_J_M"/>
    <property type="match status" value="1"/>
</dbReference>
<comment type="caution">
    <text evidence="5">The sequence shown here is derived from an EMBL/GenBank/DDBJ whole genome shotgun (WGS) entry which is preliminary data.</text>
</comment>
<keyword evidence="6" id="KW-1185">Reference proteome</keyword>
<reference evidence="5 6" key="1">
    <citation type="submission" date="2020-08" db="EMBL/GenBank/DDBJ databases">
        <title>Cohnella phylogeny.</title>
        <authorList>
            <person name="Dunlap C."/>
        </authorList>
    </citation>
    <scope>NUCLEOTIDE SEQUENCE [LARGE SCALE GENOMIC DNA]</scope>
    <source>
        <strain evidence="5 6">DSM 25241</strain>
    </source>
</reference>
<feature type="domain" description="Baseplate J-like C-terminal" evidence="4">
    <location>
        <begin position="278"/>
        <end position="362"/>
    </location>
</feature>
<dbReference type="Proteomes" id="UP000535838">
    <property type="component" value="Unassembled WGS sequence"/>
</dbReference>
<dbReference type="PANTHER" id="PTHR37829:SF3">
    <property type="entry name" value="PROTEIN JAYE-RELATED"/>
    <property type="match status" value="1"/>
</dbReference>
<evidence type="ECO:0000259" key="3">
    <source>
        <dbReference type="Pfam" id="PF26078"/>
    </source>
</evidence>
<accession>A0A841SYS7</accession>
<evidence type="ECO:0000313" key="5">
    <source>
        <dbReference type="EMBL" id="MBB6637363.1"/>
    </source>
</evidence>
<dbReference type="RefSeq" id="WP_185122567.1">
    <property type="nucleotide sequence ID" value="NZ_JACJVQ010000021.1"/>
</dbReference>
<dbReference type="Pfam" id="PF26079">
    <property type="entry name" value="Baseplate_J_C"/>
    <property type="match status" value="1"/>
</dbReference>
<dbReference type="EMBL" id="JACJVQ010000021">
    <property type="protein sequence ID" value="MBB6637363.1"/>
    <property type="molecule type" value="Genomic_DNA"/>
</dbReference>
<feature type="domain" description="Baseplate protein J-like barrel" evidence="2">
    <location>
        <begin position="93"/>
        <end position="180"/>
    </location>
</feature>
<dbReference type="InterPro" id="IPR058531">
    <property type="entry name" value="Baseplate_J_M"/>
</dbReference>
<evidence type="ECO:0000256" key="1">
    <source>
        <dbReference type="ARBA" id="ARBA00038087"/>
    </source>
</evidence>
<evidence type="ECO:0000259" key="4">
    <source>
        <dbReference type="Pfam" id="PF26079"/>
    </source>
</evidence>
<dbReference type="InterPro" id="IPR052399">
    <property type="entry name" value="Phage_Baseplate_Assmbl_Protein"/>
</dbReference>
<feature type="domain" description="Baseplate J-like central" evidence="3">
    <location>
        <begin position="201"/>
        <end position="271"/>
    </location>
</feature>
<sequence length="364" mass="38034">MTTVLPDYLQEQTEEAIMARMLARLPSDVDRSEGSFFWDALAPVAYELFNSAVWAQEVLRRGFASTTFGAYLDLRCEEHGISRKEAQKATGSVKITGAAGTVIPAGTLAATEADAATSTPSVEFETIEEATLNSDGMATVAIAAVEPGAHGNVAASAIKLLMTSVGGVAGITNEAETGGGADIESDEALLGRLMAKIRQPATSGNAAQYRQWALEVPGIGDARVFPTWNGPGTVKLVLANQAGKPAGAELVAEVAAYVENVRPIGATVTVASAEQKSIAVAAKVTLATGYTLQDAQNSYETLVEDYFQETAFKTSYVSYAKLGTLLLDVPGIVDYEEFLVNGASTNVALTDEQIPVLGSVSLGV</sequence>
<protein>
    <submittedName>
        <fullName evidence="5">Baseplate J/gp47 family protein</fullName>
    </submittedName>
</protein>
<dbReference type="InterPro" id="IPR058530">
    <property type="entry name" value="Baseplate_J-like_C"/>
</dbReference>
<dbReference type="PANTHER" id="PTHR37829">
    <property type="entry name" value="PHAGE-LIKE ELEMENT PBSX PROTEIN XKDT"/>
    <property type="match status" value="1"/>
</dbReference>
<organism evidence="5 6">
    <name type="scientific">Cohnella thailandensis</name>
    <dbReference type="NCBI Taxonomy" id="557557"/>
    <lineage>
        <taxon>Bacteria</taxon>
        <taxon>Bacillati</taxon>
        <taxon>Bacillota</taxon>
        <taxon>Bacilli</taxon>
        <taxon>Bacillales</taxon>
        <taxon>Paenibacillaceae</taxon>
        <taxon>Cohnella</taxon>
    </lineage>
</organism>
<evidence type="ECO:0000313" key="6">
    <source>
        <dbReference type="Proteomes" id="UP000535838"/>
    </source>
</evidence>
<dbReference type="InterPro" id="IPR006949">
    <property type="entry name" value="Barrel_Baseplate_J-like"/>
</dbReference>
<gene>
    <name evidence="5" type="ORF">H7B67_24810</name>
</gene>
<dbReference type="AlphaFoldDB" id="A0A841SYS7"/>
<dbReference type="Pfam" id="PF04865">
    <property type="entry name" value="Baseplate_J"/>
    <property type="match status" value="1"/>
</dbReference>